<organism evidence="11 12">
    <name type="scientific">Neolentinus lepideus HHB14362 ss-1</name>
    <dbReference type="NCBI Taxonomy" id="1314782"/>
    <lineage>
        <taxon>Eukaryota</taxon>
        <taxon>Fungi</taxon>
        <taxon>Dikarya</taxon>
        <taxon>Basidiomycota</taxon>
        <taxon>Agaricomycotina</taxon>
        <taxon>Agaricomycetes</taxon>
        <taxon>Gloeophyllales</taxon>
        <taxon>Gloeophyllaceae</taxon>
        <taxon>Neolentinus</taxon>
    </lineage>
</organism>
<gene>
    <name evidence="11" type="ORF">NEOLEDRAFT_160683</name>
</gene>
<dbReference type="SUPFAM" id="SSF48264">
    <property type="entry name" value="Cytochrome P450"/>
    <property type="match status" value="1"/>
</dbReference>
<dbReference type="Gene3D" id="1.10.630.10">
    <property type="entry name" value="Cytochrome P450"/>
    <property type="match status" value="1"/>
</dbReference>
<evidence type="ECO:0000313" key="11">
    <source>
        <dbReference type="EMBL" id="KZT27172.1"/>
    </source>
</evidence>
<evidence type="ECO:0000256" key="8">
    <source>
        <dbReference type="ARBA" id="ARBA00023033"/>
    </source>
</evidence>
<dbReference type="GO" id="GO:0004497">
    <property type="term" value="F:monooxygenase activity"/>
    <property type="evidence" value="ECO:0007669"/>
    <property type="project" value="UniProtKB-KW"/>
</dbReference>
<dbReference type="CDD" id="cd11069">
    <property type="entry name" value="CYP_FUM15-like"/>
    <property type="match status" value="1"/>
</dbReference>
<dbReference type="PANTHER" id="PTHR24305:SF166">
    <property type="entry name" value="CYTOCHROME P450 12A4, MITOCHONDRIAL-RELATED"/>
    <property type="match status" value="1"/>
</dbReference>
<dbReference type="EMBL" id="KV425563">
    <property type="protein sequence ID" value="KZT27172.1"/>
    <property type="molecule type" value="Genomic_DNA"/>
</dbReference>
<dbReference type="InterPro" id="IPR036396">
    <property type="entry name" value="Cyt_P450_sf"/>
</dbReference>
<keyword evidence="12" id="KW-1185">Reference proteome</keyword>
<dbReference type="InterPro" id="IPR001128">
    <property type="entry name" value="Cyt_P450"/>
</dbReference>
<evidence type="ECO:0000256" key="4">
    <source>
        <dbReference type="ARBA" id="ARBA00022617"/>
    </source>
</evidence>
<name>A0A165TTY0_9AGAM</name>
<dbReference type="Proteomes" id="UP000076761">
    <property type="component" value="Unassembled WGS sequence"/>
</dbReference>
<dbReference type="GO" id="GO:0020037">
    <property type="term" value="F:heme binding"/>
    <property type="evidence" value="ECO:0007669"/>
    <property type="project" value="InterPro"/>
</dbReference>
<dbReference type="InterPro" id="IPR002401">
    <property type="entry name" value="Cyt_P450_E_grp-I"/>
</dbReference>
<dbReference type="InterPro" id="IPR050121">
    <property type="entry name" value="Cytochrome_P450_monoxygenase"/>
</dbReference>
<evidence type="ECO:0000256" key="6">
    <source>
        <dbReference type="ARBA" id="ARBA00023002"/>
    </source>
</evidence>
<reference evidence="11 12" key="1">
    <citation type="journal article" date="2016" name="Mol. Biol. Evol.">
        <title>Comparative Genomics of Early-Diverging Mushroom-Forming Fungi Provides Insights into the Origins of Lignocellulose Decay Capabilities.</title>
        <authorList>
            <person name="Nagy L.G."/>
            <person name="Riley R."/>
            <person name="Tritt A."/>
            <person name="Adam C."/>
            <person name="Daum C."/>
            <person name="Floudas D."/>
            <person name="Sun H."/>
            <person name="Yadav J.S."/>
            <person name="Pangilinan J."/>
            <person name="Larsson K.H."/>
            <person name="Matsuura K."/>
            <person name="Barry K."/>
            <person name="Labutti K."/>
            <person name="Kuo R."/>
            <person name="Ohm R.A."/>
            <person name="Bhattacharya S.S."/>
            <person name="Shirouzu T."/>
            <person name="Yoshinaga Y."/>
            <person name="Martin F.M."/>
            <person name="Grigoriev I.V."/>
            <person name="Hibbett D.S."/>
        </authorList>
    </citation>
    <scope>NUCLEOTIDE SEQUENCE [LARGE SCALE GENOMIC DNA]</scope>
    <source>
        <strain evidence="11 12">HHB14362 ss-1</strain>
    </source>
</reference>
<evidence type="ECO:0000256" key="10">
    <source>
        <dbReference type="RuleBase" id="RU000461"/>
    </source>
</evidence>
<dbReference type="PRINTS" id="PR00463">
    <property type="entry name" value="EP450I"/>
</dbReference>
<comment type="pathway">
    <text evidence="2">Secondary metabolite biosynthesis.</text>
</comment>
<evidence type="ECO:0000256" key="3">
    <source>
        <dbReference type="ARBA" id="ARBA00010617"/>
    </source>
</evidence>
<comment type="similarity">
    <text evidence="3 10">Belongs to the cytochrome P450 family.</text>
</comment>
<sequence length="542" mass="60636">MTLITFILILLGIIGYLVRRRSRLSLSDVPGPQPESFWLGNLKQIFQIGAGKMDFGWQKQYGSVARFKGPFGTDRLLVSDAKALQYILHTSAYNFPKTTGGRRAVGLFINGPNLVAVDGDVHKRQRKVMLPAFGGPESRALFSVFKSVSEELVSRWMDLLSGEAGPVELNIPSWLSRATLDAIGEAAFDYQFRSLDNVETELGKAYQSIVLTLFGLPSTSRLFRESFLDYLPAKLIMYMYSKMPSRRFVRMRQTAEASMKIAKQLVNEKHDALLAGKDNKDVMSLLVKANASENPKARLTEDELYAEMRVILFAGHETTANSLTWTLWELAKHPEIQKRLRTEIREAEAAARARGSGELTLHDIESMPYLQAVLKEGMRIHPAVGRISRVAGRDEIVPLAKPLHMISGRAVNEVAIPKGTKVMLSIAAYNRDPDIWGPDAHVFNPDRWLSANERNKDYPAIGVVGNLMTFSSGTRSCIGWRFAMVEMQSFLVDLINNFEFRPSEKDARIRREGSGLMFPIVDGEVEDGVKLPLLVSVAARDE</sequence>
<evidence type="ECO:0000256" key="5">
    <source>
        <dbReference type="ARBA" id="ARBA00022723"/>
    </source>
</evidence>
<keyword evidence="4 9" id="KW-0349">Heme</keyword>
<dbReference type="GO" id="GO:0005506">
    <property type="term" value="F:iron ion binding"/>
    <property type="evidence" value="ECO:0007669"/>
    <property type="project" value="InterPro"/>
</dbReference>
<dbReference type="GO" id="GO:0016705">
    <property type="term" value="F:oxidoreductase activity, acting on paired donors, with incorporation or reduction of molecular oxygen"/>
    <property type="evidence" value="ECO:0007669"/>
    <property type="project" value="InterPro"/>
</dbReference>
<comment type="cofactor">
    <cofactor evidence="1 9">
        <name>heme</name>
        <dbReference type="ChEBI" id="CHEBI:30413"/>
    </cofactor>
</comment>
<evidence type="ECO:0000313" key="12">
    <source>
        <dbReference type="Proteomes" id="UP000076761"/>
    </source>
</evidence>
<evidence type="ECO:0000256" key="2">
    <source>
        <dbReference type="ARBA" id="ARBA00005179"/>
    </source>
</evidence>
<accession>A0A165TTY0</accession>
<dbReference type="PANTHER" id="PTHR24305">
    <property type="entry name" value="CYTOCHROME P450"/>
    <property type="match status" value="1"/>
</dbReference>
<evidence type="ECO:0000256" key="1">
    <source>
        <dbReference type="ARBA" id="ARBA00001971"/>
    </source>
</evidence>
<dbReference type="InterPro" id="IPR017972">
    <property type="entry name" value="Cyt_P450_CS"/>
</dbReference>
<dbReference type="PROSITE" id="PS00086">
    <property type="entry name" value="CYTOCHROME_P450"/>
    <property type="match status" value="1"/>
</dbReference>
<keyword evidence="8 10" id="KW-0503">Monooxygenase</keyword>
<proteinExistence type="inferred from homology"/>
<dbReference type="OrthoDB" id="1470350at2759"/>
<dbReference type="PRINTS" id="PR00385">
    <property type="entry name" value="P450"/>
</dbReference>
<feature type="binding site" description="axial binding residue" evidence="9">
    <location>
        <position position="477"/>
    </location>
    <ligand>
        <name>heme</name>
        <dbReference type="ChEBI" id="CHEBI:30413"/>
    </ligand>
    <ligandPart>
        <name>Fe</name>
        <dbReference type="ChEBI" id="CHEBI:18248"/>
    </ligandPart>
</feature>
<keyword evidence="6 10" id="KW-0560">Oxidoreductase</keyword>
<evidence type="ECO:0000256" key="7">
    <source>
        <dbReference type="ARBA" id="ARBA00023004"/>
    </source>
</evidence>
<dbReference type="Pfam" id="PF00067">
    <property type="entry name" value="p450"/>
    <property type="match status" value="1"/>
</dbReference>
<evidence type="ECO:0000256" key="9">
    <source>
        <dbReference type="PIRSR" id="PIRSR602401-1"/>
    </source>
</evidence>
<dbReference type="InParanoid" id="A0A165TTY0"/>
<keyword evidence="5 9" id="KW-0479">Metal-binding</keyword>
<protein>
    <submittedName>
        <fullName evidence="11">Cytochrome P450</fullName>
    </submittedName>
</protein>
<keyword evidence="7 9" id="KW-0408">Iron</keyword>
<dbReference type="STRING" id="1314782.A0A165TTY0"/>
<dbReference type="AlphaFoldDB" id="A0A165TTY0"/>